<name>A0AB40CMN7_DIOCR</name>
<sequence length="190" mass="21623">MATIYSSALSFQNSNPNRNFHLFSKFHLLSRVRFPLRSSSRNRLRVSASFALPPFTNPLFNSANSLSSMLSLLNTQLREVSTSVAPRLLAAFMNHRADFVLPMTAVLARAVRWLDIFDQVLMVRVLLSWYPNIPWDRQPFNALSDLCDPFLNLFRKIIPRVGAMDVSPLLAFVVLRIIRSLLGAPDPVMY</sequence>
<dbReference type="InterPro" id="IPR003425">
    <property type="entry name" value="CCB3/YggT"/>
</dbReference>
<proteinExistence type="predicted"/>
<dbReference type="RefSeq" id="XP_039140338.1">
    <property type="nucleotide sequence ID" value="XM_039284404.1"/>
</dbReference>
<dbReference type="GO" id="GO:0010020">
    <property type="term" value="P:chloroplast fission"/>
    <property type="evidence" value="ECO:0007669"/>
    <property type="project" value="TreeGrafter"/>
</dbReference>
<organism evidence="1 2">
    <name type="scientific">Dioscorea cayennensis subsp. rotundata</name>
    <name type="common">White Guinea yam</name>
    <name type="synonym">Dioscorea rotundata</name>
    <dbReference type="NCBI Taxonomy" id="55577"/>
    <lineage>
        <taxon>Eukaryota</taxon>
        <taxon>Viridiplantae</taxon>
        <taxon>Streptophyta</taxon>
        <taxon>Embryophyta</taxon>
        <taxon>Tracheophyta</taxon>
        <taxon>Spermatophyta</taxon>
        <taxon>Magnoliopsida</taxon>
        <taxon>Liliopsida</taxon>
        <taxon>Dioscoreales</taxon>
        <taxon>Dioscoreaceae</taxon>
        <taxon>Dioscorea</taxon>
    </lineage>
</organism>
<evidence type="ECO:0000313" key="1">
    <source>
        <dbReference type="Proteomes" id="UP001515500"/>
    </source>
</evidence>
<accession>A0AB40CMN7</accession>
<protein>
    <submittedName>
        <fullName evidence="2">YlmG homolog protein 1-2, chloroplastic-like isoform X1</fullName>
    </submittedName>
</protein>
<gene>
    <name evidence="2" type="primary">LOC120277542</name>
</gene>
<evidence type="ECO:0000313" key="2">
    <source>
        <dbReference type="RefSeq" id="XP_039140338.1"/>
    </source>
</evidence>
<dbReference type="AlphaFoldDB" id="A0AB40CMN7"/>
<dbReference type="PANTHER" id="PTHR33219:SF10">
    <property type="entry name" value="OS07G0185300 PROTEIN"/>
    <property type="match status" value="1"/>
</dbReference>
<dbReference type="GeneID" id="120277542"/>
<dbReference type="Proteomes" id="UP001515500">
    <property type="component" value="Chromosome 15"/>
</dbReference>
<dbReference type="PANTHER" id="PTHR33219">
    <property type="entry name" value="YLMG HOMOLOG PROTEIN 2, CHLOROPLASTIC"/>
    <property type="match status" value="1"/>
</dbReference>
<dbReference type="Pfam" id="PF02325">
    <property type="entry name" value="CCB3_YggT"/>
    <property type="match status" value="1"/>
</dbReference>
<dbReference type="GO" id="GO:0016020">
    <property type="term" value="C:membrane"/>
    <property type="evidence" value="ECO:0007669"/>
    <property type="project" value="InterPro"/>
</dbReference>
<keyword evidence="1" id="KW-1185">Reference proteome</keyword>
<reference evidence="2" key="1">
    <citation type="submission" date="2025-08" db="UniProtKB">
        <authorList>
            <consortium name="RefSeq"/>
        </authorList>
    </citation>
    <scope>IDENTIFICATION</scope>
</reference>
<dbReference type="GO" id="GO:0009507">
    <property type="term" value="C:chloroplast"/>
    <property type="evidence" value="ECO:0007669"/>
    <property type="project" value="TreeGrafter"/>
</dbReference>